<evidence type="ECO:0000313" key="4">
    <source>
        <dbReference type="Proteomes" id="UP001500124"/>
    </source>
</evidence>
<feature type="transmembrane region" description="Helical" evidence="2">
    <location>
        <begin position="55"/>
        <end position="77"/>
    </location>
</feature>
<dbReference type="Proteomes" id="UP001500124">
    <property type="component" value="Unassembled WGS sequence"/>
</dbReference>
<name>A0ABP9JW96_9ACTN</name>
<comment type="caution">
    <text evidence="3">The sequence shown here is derived from an EMBL/GenBank/DDBJ whole genome shotgun (WGS) entry which is preliminary data.</text>
</comment>
<keyword evidence="4" id="KW-1185">Reference proteome</keyword>
<feature type="transmembrane region" description="Helical" evidence="2">
    <location>
        <begin position="158"/>
        <end position="176"/>
    </location>
</feature>
<accession>A0ABP9JW96</accession>
<feature type="transmembrane region" description="Helical" evidence="2">
    <location>
        <begin position="196"/>
        <end position="215"/>
    </location>
</feature>
<keyword evidence="2" id="KW-1133">Transmembrane helix</keyword>
<organism evidence="3 4">
    <name type="scientific">Streptomyces similanensis</name>
    <dbReference type="NCBI Taxonomy" id="1274988"/>
    <lineage>
        <taxon>Bacteria</taxon>
        <taxon>Bacillati</taxon>
        <taxon>Actinomycetota</taxon>
        <taxon>Actinomycetes</taxon>
        <taxon>Kitasatosporales</taxon>
        <taxon>Streptomycetaceae</taxon>
        <taxon>Streptomyces</taxon>
    </lineage>
</organism>
<evidence type="ECO:0000256" key="2">
    <source>
        <dbReference type="SAM" id="Phobius"/>
    </source>
</evidence>
<proteinExistence type="predicted"/>
<sequence>MLRVTVGGDAGRGAALRALAGAVWRVLPWRALAAAGGAGAAMAAGTRLPGQQPDALIGLLVLRLAALAGGLGLAFLFDDPARHTTETVPVRRPVRAGLRLALVAPLAAGWWAAVLFLVPAAARPPAGAVTLEAAAIGAGAVALAAASVRLRSEPGPGAGAALALLALAVAALLLPNRWDLLAPPGDPDWGQAHRRWAALLGWAAVLCAACLPQPLRRRRPALRTRRPPDPDAPAPLHGT</sequence>
<feature type="region of interest" description="Disordered" evidence="1">
    <location>
        <begin position="219"/>
        <end position="239"/>
    </location>
</feature>
<evidence type="ECO:0000256" key="1">
    <source>
        <dbReference type="SAM" id="MobiDB-lite"/>
    </source>
</evidence>
<dbReference type="RefSeq" id="WP_345667217.1">
    <property type="nucleotide sequence ID" value="NZ_BAABKC010000013.1"/>
</dbReference>
<reference evidence="4" key="1">
    <citation type="journal article" date="2019" name="Int. J. Syst. Evol. Microbiol.">
        <title>The Global Catalogue of Microorganisms (GCM) 10K type strain sequencing project: providing services to taxonomists for standard genome sequencing and annotation.</title>
        <authorList>
            <consortium name="The Broad Institute Genomics Platform"/>
            <consortium name="The Broad Institute Genome Sequencing Center for Infectious Disease"/>
            <person name="Wu L."/>
            <person name="Ma J."/>
        </authorList>
    </citation>
    <scope>NUCLEOTIDE SEQUENCE [LARGE SCALE GENOMIC DNA]</scope>
    <source>
        <strain evidence="4">JCM 18410</strain>
    </source>
</reference>
<keyword evidence="2" id="KW-0812">Transmembrane</keyword>
<feature type="transmembrane region" description="Helical" evidence="2">
    <location>
        <begin position="128"/>
        <end position="146"/>
    </location>
</feature>
<protein>
    <submittedName>
        <fullName evidence="3">ABC transporter</fullName>
    </submittedName>
</protein>
<dbReference type="EMBL" id="BAABKC010000013">
    <property type="protein sequence ID" value="GAA5046210.1"/>
    <property type="molecule type" value="Genomic_DNA"/>
</dbReference>
<gene>
    <name evidence="3" type="ORF">GCM10023336_10490</name>
</gene>
<feature type="transmembrane region" description="Helical" evidence="2">
    <location>
        <begin position="98"/>
        <end position="122"/>
    </location>
</feature>
<evidence type="ECO:0000313" key="3">
    <source>
        <dbReference type="EMBL" id="GAA5046210.1"/>
    </source>
</evidence>
<keyword evidence="2" id="KW-0472">Membrane</keyword>